<evidence type="ECO:0000256" key="2">
    <source>
        <dbReference type="SAM" id="Phobius"/>
    </source>
</evidence>
<gene>
    <name evidence="3" type="ORF">PBRASI_LOCUS6247</name>
</gene>
<sequence>MSLLPSYSQNDPLQQSHTSDISPNLSCYPVTPPQPVLTIPPPIDPPAYSPPDVIVNITQNQNREEESSKNIVQGENIKLRSYKAFYYLMACVYGFTLVISCIIINNFLKLAVCPIASIKIFGIGFGLEILHRIFEILLIKWSNGGVTQIRSLAMFFGKKDAYNAFSTKTLDTEQTFRLQAYNDLVFFVFASCSILSAYLLPKDVFAEFEMDYILLVSLFAIHLLLKTEATSKIIILIIAVVIVAGVIVVMVTVIMEVVLVVAIVAIMAAGIILVIAVIAVTVAIVAIVGIAVIAVIAVTVAIVAIVACC</sequence>
<feature type="transmembrane region" description="Helical" evidence="2">
    <location>
        <begin position="180"/>
        <end position="200"/>
    </location>
</feature>
<accession>A0A9N9BSL2</accession>
<name>A0A9N9BSL2_9GLOM</name>
<feature type="transmembrane region" description="Helical" evidence="2">
    <location>
        <begin position="258"/>
        <end position="278"/>
    </location>
</feature>
<keyword evidence="2" id="KW-0812">Transmembrane</keyword>
<feature type="transmembrane region" description="Helical" evidence="2">
    <location>
        <begin position="284"/>
        <end position="308"/>
    </location>
</feature>
<evidence type="ECO:0000313" key="3">
    <source>
        <dbReference type="EMBL" id="CAG8573870.1"/>
    </source>
</evidence>
<dbReference type="Proteomes" id="UP000789739">
    <property type="component" value="Unassembled WGS sequence"/>
</dbReference>
<keyword evidence="4" id="KW-1185">Reference proteome</keyword>
<feature type="region of interest" description="Disordered" evidence="1">
    <location>
        <begin position="1"/>
        <end position="23"/>
    </location>
</feature>
<feature type="transmembrane region" description="Helical" evidence="2">
    <location>
        <begin position="233"/>
        <end position="251"/>
    </location>
</feature>
<organism evidence="3 4">
    <name type="scientific">Paraglomus brasilianum</name>
    <dbReference type="NCBI Taxonomy" id="144538"/>
    <lineage>
        <taxon>Eukaryota</taxon>
        <taxon>Fungi</taxon>
        <taxon>Fungi incertae sedis</taxon>
        <taxon>Mucoromycota</taxon>
        <taxon>Glomeromycotina</taxon>
        <taxon>Glomeromycetes</taxon>
        <taxon>Paraglomerales</taxon>
        <taxon>Paraglomeraceae</taxon>
        <taxon>Paraglomus</taxon>
    </lineage>
</organism>
<dbReference type="EMBL" id="CAJVPI010000810">
    <property type="protein sequence ID" value="CAG8573870.1"/>
    <property type="molecule type" value="Genomic_DNA"/>
</dbReference>
<reference evidence="3" key="1">
    <citation type="submission" date="2021-06" db="EMBL/GenBank/DDBJ databases">
        <authorList>
            <person name="Kallberg Y."/>
            <person name="Tangrot J."/>
            <person name="Rosling A."/>
        </authorList>
    </citation>
    <scope>NUCLEOTIDE SEQUENCE</scope>
    <source>
        <strain evidence="3">BR232B</strain>
    </source>
</reference>
<feature type="transmembrane region" description="Helical" evidence="2">
    <location>
        <begin position="84"/>
        <end position="108"/>
    </location>
</feature>
<comment type="caution">
    <text evidence="3">The sequence shown here is derived from an EMBL/GenBank/DDBJ whole genome shotgun (WGS) entry which is preliminary data.</text>
</comment>
<dbReference type="OrthoDB" id="10563049at2759"/>
<evidence type="ECO:0000313" key="4">
    <source>
        <dbReference type="Proteomes" id="UP000789739"/>
    </source>
</evidence>
<keyword evidence="2" id="KW-0472">Membrane</keyword>
<protein>
    <submittedName>
        <fullName evidence="3">2726_t:CDS:1</fullName>
    </submittedName>
</protein>
<keyword evidence="2" id="KW-1133">Transmembrane helix</keyword>
<proteinExistence type="predicted"/>
<evidence type="ECO:0000256" key="1">
    <source>
        <dbReference type="SAM" id="MobiDB-lite"/>
    </source>
</evidence>
<dbReference type="AlphaFoldDB" id="A0A9N9BSL2"/>